<reference evidence="2 3" key="1">
    <citation type="journal article" date="2020" name="Arch. Microbiol.">
        <title>Bradyrhizobium campsiandrae sp. nov., a nitrogen-fixing bacterial strain isolated from a native leguminous tree from the Amazon adapted to flooded conditions.</title>
        <authorList>
            <person name="Cabral Michel D."/>
            <person name="Martins da Costa E."/>
            <person name="Azarias Guimaraes A."/>
            <person name="Soares de Carvalho T."/>
            <person name="Santos de Castro Caputo P."/>
            <person name="Willems A."/>
            <person name="de Souza Moreira F.M."/>
        </authorList>
    </citation>
    <scope>NUCLEOTIDE SEQUENCE [LARGE SCALE GENOMIC DNA]</scope>
    <source>
        <strain evidence="3">INPA 384B</strain>
    </source>
</reference>
<comment type="caution">
    <text evidence="2">The sequence shown here is derived from an EMBL/GenBank/DDBJ whole genome shotgun (WGS) entry which is preliminary data.</text>
</comment>
<keyword evidence="1" id="KW-1133">Transmembrane helix</keyword>
<dbReference type="Proteomes" id="UP000639516">
    <property type="component" value="Unassembled WGS sequence"/>
</dbReference>
<keyword evidence="3" id="KW-1185">Reference proteome</keyword>
<dbReference type="RefSeq" id="WP_188096183.1">
    <property type="nucleotide sequence ID" value="NZ_JAANIH010000002.1"/>
</dbReference>
<name>A0ABR7UDC9_9BRAD</name>
<organism evidence="2 3">
    <name type="scientific">Bradyrhizobium campsiandrae</name>
    <dbReference type="NCBI Taxonomy" id="1729892"/>
    <lineage>
        <taxon>Bacteria</taxon>
        <taxon>Pseudomonadati</taxon>
        <taxon>Pseudomonadota</taxon>
        <taxon>Alphaproteobacteria</taxon>
        <taxon>Hyphomicrobiales</taxon>
        <taxon>Nitrobacteraceae</taxon>
        <taxon>Bradyrhizobium</taxon>
    </lineage>
</organism>
<sequence length="130" mass="14646">MAGLVPAIFFRAIDLCRVRPISCRALMRGLRILRQKKSRHARLCVPRFKTTVIFLTVVLPMNVLDAGVAYWRPRIIFIMEIVVPVAQKAVVAASSPREFIMRHLALFAAAVLFVFVLSLTYGLDLSPGFF</sequence>
<evidence type="ECO:0000256" key="1">
    <source>
        <dbReference type="SAM" id="Phobius"/>
    </source>
</evidence>
<proteinExistence type="predicted"/>
<evidence type="ECO:0000313" key="3">
    <source>
        <dbReference type="Proteomes" id="UP000639516"/>
    </source>
</evidence>
<accession>A0ABR7UDC9</accession>
<feature type="transmembrane region" description="Helical" evidence="1">
    <location>
        <begin position="44"/>
        <end position="63"/>
    </location>
</feature>
<protein>
    <submittedName>
        <fullName evidence="2">Uncharacterized protein</fullName>
    </submittedName>
</protein>
<evidence type="ECO:0000313" key="2">
    <source>
        <dbReference type="EMBL" id="MBC9982103.1"/>
    </source>
</evidence>
<keyword evidence="1" id="KW-0472">Membrane</keyword>
<feature type="transmembrane region" description="Helical" evidence="1">
    <location>
        <begin position="104"/>
        <end position="123"/>
    </location>
</feature>
<keyword evidence="1" id="KW-0812">Transmembrane</keyword>
<gene>
    <name evidence="2" type="ORF">HA482_28220</name>
</gene>
<dbReference type="EMBL" id="JAATTO010000045">
    <property type="protein sequence ID" value="MBC9982103.1"/>
    <property type="molecule type" value="Genomic_DNA"/>
</dbReference>